<proteinExistence type="predicted"/>
<dbReference type="Pfam" id="PF01565">
    <property type="entry name" value="FAD_binding_4"/>
    <property type="match status" value="1"/>
</dbReference>
<feature type="domain" description="FAD-binding PCMH-type" evidence="2">
    <location>
        <begin position="11"/>
        <end position="182"/>
    </location>
</feature>
<dbReference type="PANTHER" id="PTHR43762">
    <property type="entry name" value="L-GULONOLACTONE OXIDASE"/>
    <property type="match status" value="1"/>
</dbReference>
<keyword evidence="4" id="KW-1185">Reference proteome</keyword>
<dbReference type="InterPro" id="IPR016171">
    <property type="entry name" value="Vanillyl_alc_oxidase_C-sub2"/>
</dbReference>
<accession>A0A2P8I5J4</accession>
<dbReference type="InterPro" id="IPR007173">
    <property type="entry name" value="ALO_C"/>
</dbReference>
<dbReference type="Gene3D" id="1.10.45.10">
    <property type="entry name" value="Vanillyl-alcohol Oxidase, Chain A, domain 4"/>
    <property type="match status" value="1"/>
</dbReference>
<dbReference type="GO" id="GO:0003885">
    <property type="term" value="F:D-arabinono-1,4-lactone oxidase activity"/>
    <property type="evidence" value="ECO:0007669"/>
    <property type="project" value="InterPro"/>
</dbReference>
<dbReference type="Gene3D" id="3.30.465.10">
    <property type="match status" value="1"/>
</dbReference>
<name>A0A2P8I5J4_SACCR</name>
<reference evidence="3 4" key="1">
    <citation type="submission" date="2018-03" db="EMBL/GenBank/DDBJ databases">
        <title>Genomic Encyclopedia of Type Strains, Phase III (KMG-III): the genomes of soil and plant-associated and newly described type strains.</title>
        <authorList>
            <person name="Whitman W."/>
        </authorList>
    </citation>
    <scope>NUCLEOTIDE SEQUENCE [LARGE SCALE GENOMIC DNA]</scope>
    <source>
        <strain evidence="3 4">CGMCC 4.7097</strain>
    </source>
</reference>
<dbReference type="GO" id="GO:0071949">
    <property type="term" value="F:FAD binding"/>
    <property type="evidence" value="ECO:0007669"/>
    <property type="project" value="InterPro"/>
</dbReference>
<organism evidence="3 4">
    <name type="scientific">Saccharothrix carnea</name>
    <dbReference type="NCBI Taxonomy" id="1280637"/>
    <lineage>
        <taxon>Bacteria</taxon>
        <taxon>Bacillati</taxon>
        <taxon>Actinomycetota</taxon>
        <taxon>Actinomycetes</taxon>
        <taxon>Pseudonocardiales</taxon>
        <taxon>Pseudonocardiaceae</taxon>
        <taxon>Saccharothrix</taxon>
    </lineage>
</organism>
<comment type="caution">
    <text evidence="3">The sequence shown here is derived from an EMBL/GenBank/DDBJ whole genome shotgun (WGS) entry which is preliminary data.</text>
</comment>
<dbReference type="PROSITE" id="PS51387">
    <property type="entry name" value="FAD_PCMH"/>
    <property type="match status" value="1"/>
</dbReference>
<dbReference type="OrthoDB" id="143770at2"/>
<dbReference type="InterPro" id="IPR016169">
    <property type="entry name" value="FAD-bd_PCMH_sub2"/>
</dbReference>
<dbReference type="InterPro" id="IPR010031">
    <property type="entry name" value="FAD_lactone_oxidase-like"/>
</dbReference>
<dbReference type="SUPFAM" id="SSF56176">
    <property type="entry name" value="FAD-binding/transporter-associated domain-like"/>
    <property type="match status" value="1"/>
</dbReference>
<evidence type="ECO:0000259" key="2">
    <source>
        <dbReference type="PROSITE" id="PS51387"/>
    </source>
</evidence>
<dbReference type="InterPro" id="IPR016166">
    <property type="entry name" value="FAD-bd_PCMH"/>
</dbReference>
<dbReference type="RefSeq" id="WP_106617923.1">
    <property type="nucleotide sequence ID" value="NZ_PYAX01000008.1"/>
</dbReference>
<dbReference type="InterPro" id="IPR006094">
    <property type="entry name" value="Oxid_FAD_bind_N"/>
</dbReference>
<protein>
    <submittedName>
        <fullName evidence="3">Decaprenylphospho-beta-D-ribofuranose 2-oxidase</fullName>
    </submittedName>
</protein>
<evidence type="ECO:0000256" key="1">
    <source>
        <dbReference type="ARBA" id="ARBA00023002"/>
    </source>
</evidence>
<dbReference type="PANTHER" id="PTHR43762:SF1">
    <property type="entry name" value="D-ARABINONO-1,4-LACTONE OXIDASE"/>
    <property type="match status" value="1"/>
</dbReference>
<dbReference type="Pfam" id="PF04030">
    <property type="entry name" value="ALO"/>
    <property type="match status" value="1"/>
</dbReference>
<dbReference type="GO" id="GO:0016020">
    <property type="term" value="C:membrane"/>
    <property type="evidence" value="ECO:0007669"/>
    <property type="project" value="InterPro"/>
</dbReference>
<evidence type="ECO:0000313" key="3">
    <source>
        <dbReference type="EMBL" id="PSL53706.1"/>
    </source>
</evidence>
<evidence type="ECO:0000313" key="4">
    <source>
        <dbReference type="Proteomes" id="UP000241118"/>
    </source>
</evidence>
<dbReference type="EMBL" id="PYAX01000008">
    <property type="protein sequence ID" value="PSL53706.1"/>
    <property type="molecule type" value="Genomic_DNA"/>
</dbReference>
<keyword evidence="1" id="KW-0560">Oxidoreductase</keyword>
<gene>
    <name evidence="3" type="ORF">B0I31_108153</name>
</gene>
<dbReference type="InterPro" id="IPR036318">
    <property type="entry name" value="FAD-bd_PCMH-like_sf"/>
</dbReference>
<dbReference type="Proteomes" id="UP000241118">
    <property type="component" value="Unassembled WGS sequence"/>
</dbReference>
<sequence>MLTRLSGWGRTAPTVARLVSPRDFEAVANVVKKSRERGVIARGLGRSYGDPAQNAGGVVLDMTRFDRIRRVDVDECLVDVEAGVSLDALMRVLLPFGLWPPVLPGTRQVTVGGAIAADVHGKGHHVVGSFGDHVRSLDLLTADGSIRELTPDGEGSALFWATVGGMGLTGVVLRATLRVVPVETSYFVVDTERLDNLDDLLARQSADDDRYAESVSWFDATATGPRLGRGVLTRANHARRDDLPAKPRRDPLAFDAPRLFTVPDVLPSGLLNRATARAFSELWYRKSPTRSGQVQNITQFLHPLDVIGEWNRGYGPRGFLQYQFVVPFAAVDVIRRVVERIASSGHVSALNVLKRFGPGNRAPLSFPGPGWTLCVDLPVRPGLGELCDGLDELVLGAGGRHYLAKESRATAEAVRRGYPRFEEWRAVRASVDPDGVFASDMSRRLEL</sequence>
<dbReference type="AlphaFoldDB" id="A0A2P8I5J4"/>